<keyword evidence="2" id="KW-1185">Reference proteome</keyword>
<proteinExistence type="predicted"/>
<feature type="non-terminal residue" evidence="1">
    <location>
        <position position="1"/>
    </location>
</feature>
<feature type="non-terminal residue" evidence="1">
    <location>
        <position position="154"/>
    </location>
</feature>
<organism evidence="1 2">
    <name type="scientific">Polarella glacialis</name>
    <name type="common">Dinoflagellate</name>
    <dbReference type="NCBI Taxonomy" id="89957"/>
    <lineage>
        <taxon>Eukaryota</taxon>
        <taxon>Sar</taxon>
        <taxon>Alveolata</taxon>
        <taxon>Dinophyceae</taxon>
        <taxon>Suessiales</taxon>
        <taxon>Suessiaceae</taxon>
        <taxon>Polarella</taxon>
    </lineage>
</organism>
<gene>
    <name evidence="1" type="ORF">PGLA1383_LOCUS46177</name>
</gene>
<dbReference type="AlphaFoldDB" id="A0A813GWX6"/>
<evidence type="ECO:0000313" key="1">
    <source>
        <dbReference type="EMBL" id="CAE8629755.1"/>
    </source>
</evidence>
<evidence type="ECO:0000313" key="2">
    <source>
        <dbReference type="Proteomes" id="UP000654075"/>
    </source>
</evidence>
<name>A0A813GWX6_POLGL</name>
<reference evidence="1" key="1">
    <citation type="submission" date="2021-02" db="EMBL/GenBank/DDBJ databases">
        <authorList>
            <person name="Dougan E. K."/>
            <person name="Rhodes N."/>
            <person name="Thang M."/>
            <person name="Chan C."/>
        </authorList>
    </citation>
    <scope>NUCLEOTIDE SEQUENCE</scope>
</reference>
<dbReference type="Proteomes" id="UP000654075">
    <property type="component" value="Unassembled WGS sequence"/>
</dbReference>
<protein>
    <submittedName>
        <fullName evidence="1">Uncharacterized protein</fullName>
    </submittedName>
</protein>
<sequence length="154" mass="16992">EFTRIPVTIKLSANERPEGPRGAPVVGAVNGAKGRGVDAKDDEQSPLTHADFRVMHSSGQDFELCTDTQGQCSLVLFPGTFELRNEEGSSYDRLVPNIIVVPCAFESQQFSITALMKKQCTFLVMDHLNRHVPRLPLRLSSRSHASEPVCLLTK</sequence>
<dbReference type="EMBL" id="CAJNNV010029702">
    <property type="protein sequence ID" value="CAE8629755.1"/>
    <property type="molecule type" value="Genomic_DNA"/>
</dbReference>
<comment type="caution">
    <text evidence="1">The sequence shown here is derived from an EMBL/GenBank/DDBJ whole genome shotgun (WGS) entry which is preliminary data.</text>
</comment>
<accession>A0A813GWX6</accession>